<comment type="caution">
    <text evidence="1">The sequence shown here is derived from an EMBL/GenBank/DDBJ whole genome shotgun (WGS) entry which is preliminary data.</text>
</comment>
<dbReference type="Proteomes" id="UP001163046">
    <property type="component" value="Unassembled WGS sequence"/>
</dbReference>
<dbReference type="EMBL" id="MU825886">
    <property type="protein sequence ID" value="KAJ7384590.1"/>
    <property type="molecule type" value="Genomic_DNA"/>
</dbReference>
<organism evidence="1 2">
    <name type="scientific">Desmophyllum pertusum</name>
    <dbReference type="NCBI Taxonomy" id="174260"/>
    <lineage>
        <taxon>Eukaryota</taxon>
        <taxon>Metazoa</taxon>
        <taxon>Cnidaria</taxon>
        <taxon>Anthozoa</taxon>
        <taxon>Hexacorallia</taxon>
        <taxon>Scleractinia</taxon>
        <taxon>Caryophylliina</taxon>
        <taxon>Caryophylliidae</taxon>
        <taxon>Desmophyllum</taxon>
    </lineage>
</organism>
<gene>
    <name evidence="1" type="ORF">OS493_021222</name>
</gene>
<dbReference type="AlphaFoldDB" id="A0A9W9ZNF2"/>
<evidence type="ECO:0000313" key="1">
    <source>
        <dbReference type="EMBL" id="KAJ7384590.1"/>
    </source>
</evidence>
<evidence type="ECO:0000313" key="2">
    <source>
        <dbReference type="Proteomes" id="UP001163046"/>
    </source>
</evidence>
<accession>A0A9W9ZNF2</accession>
<sequence>MILDGPHSVTRTGLVPRTDHVTDTITATDTTTHIATPTTLPPTILELTTDHRITVAPTTNTRDQRTRGAQITTPDHTRKVGTEAETTITEVALGITRLTVGTTRTEIGTAIRRRRDMEIRRALLSLALLHRRAKDTGKTNEA</sequence>
<proteinExistence type="predicted"/>
<reference evidence="1" key="1">
    <citation type="submission" date="2023-01" db="EMBL/GenBank/DDBJ databases">
        <title>Genome assembly of the deep-sea coral Lophelia pertusa.</title>
        <authorList>
            <person name="Herrera S."/>
            <person name="Cordes E."/>
        </authorList>
    </citation>
    <scope>NUCLEOTIDE SEQUENCE</scope>
    <source>
        <strain evidence="1">USNM1676648</strain>
        <tissue evidence="1">Polyp</tissue>
    </source>
</reference>
<name>A0A9W9ZNF2_9CNID</name>
<keyword evidence="2" id="KW-1185">Reference proteome</keyword>
<protein>
    <submittedName>
        <fullName evidence="1">Uncharacterized protein</fullName>
    </submittedName>
</protein>